<organism evidence="1 2">
    <name type="scientific">Pangasius djambal</name>
    <dbReference type="NCBI Taxonomy" id="1691987"/>
    <lineage>
        <taxon>Eukaryota</taxon>
        <taxon>Metazoa</taxon>
        <taxon>Chordata</taxon>
        <taxon>Craniata</taxon>
        <taxon>Vertebrata</taxon>
        <taxon>Euteleostomi</taxon>
        <taxon>Actinopterygii</taxon>
        <taxon>Neopterygii</taxon>
        <taxon>Teleostei</taxon>
        <taxon>Ostariophysi</taxon>
        <taxon>Siluriformes</taxon>
        <taxon>Pangasiidae</taxon>
        <taxon>Pangasius</taxon>
    </lineage>
</organism>
<accession>A0ACC5YCM8</accession>
<name>A0ACC5YCM8_9TELE</name>
<protein>
    <submittedName>
        <fullName evidence="1">Uncharacterized protein</fullName>
    </submittedName>
</protein>
<proteinExistence type="predicted"/>
<comment type="caution">
    <text evidence="1">The sequence shown here is derived from an EMBL/GenBank/DDBJ whole genome shotgun (WGS) entry which is preliminary data.</text>
</comment>
<evidence type="ECO:0000313" key="2">
    <source>
        <dbReference type="Proteomes" id="UP000830395"/>
    </source>
</evidence>
<keyword evidence="2" id="KW-1185">Reference proteome</keyword>
<reference evidence="1" key="1">
    <citation type="submission" date="2020-02" db="EMBL/GenBank/DDBJ databases">
        <title>Genome sequencing of the panga catfish, Pangasius djambal.</title>
        <authorList>
            <person name="Wen M."/>
            <person name="Zahm M."/>
            <person name="Roques C."/>
            <person name="Cabau C."/>
            <person name="Klopp C."/>
            <person name="Donnadieu C."/>
            <person name="Jouanno E."/>
            <person name="Avarre J.-C."/>
            <person name="Campet M."/>
            <person name="Ha T."/>
            <person name="Dugue R."/>
            <person name="Lampietro C."/>
            <person name="Louis A."/>
            <person name="Herpin A."/>
            <person name="Echchiki A."/>
            <person name="Berthelot C."/>
            <person name="Parey E."/>
            <person name="Roest-Crollius H."/>
            <person name="Braasch I."/>
            <person name="Postlethwait J.H."/>
            <person name="Bobe J."/>
            <person name="Montfort J."/>
            <person name="Bouchez O."/>
            <person name="Begum T."/>
            <person name="Schartl M."/>
            <person name="Gustiano R."/>
            <person name="Guiguen Y."/>
        </authorList>
    </citation>
    <scope>NUCLEOTIDE SEQUENCE</scope>
    <source>
        <strain evidence="1">Pdj_M5554</strain>
    </source>
</reference>
<dbReference type="EMBL" id="CM040979">
    <property type="protein sequence ID" value="MCJ8732851.1"/>
    <property type="molecule type" value="Genomic_DNA"/>
</dbReference>
<dbReference type="Proteomes" id="UP000830395">
    <property type="component" value="Chromosome 5"/>
</dbReference>
<gene>
    <name evidence="1" type="ORF">PDJAM_G00216190</name>
</gene>
<sequence length="1144" mass="126809">MTITEDQNRRSSRWRVSVLLSALGCACCLLNSVDCYNLDVDNSVHFGGPSESLFGYSVLLHKHQQSAWLIVGAPVADSEFFSNVQKPGAIYKCNVSSKKCEELQTGVSQCGKTCQAESDNQWLGVSLSRRPSNGDVLACGHRWKNVFFSQKENQNKLPHGVCFQFNSDFNRTTHYIPCYRDHQRKFGEDYGSCQAGISNFLTEDLMIMGAPGSSYWTGSVLVYNMSSKVFSAYVDDDNTVLYGSYLGYSVSAGHFVHPNSMEIVGGAPQHGQTGKAYIFTMEGNTLKILNETSGFQLGSYYGASVCAIDLNADGFSDLLVGAPMFSTVREEGRVYVYLNHGKVNMREAEFMLMGSDSYAARFGETITDLGDIDDDGYPDVAIGAPQEEDLRGAIYIYNGRKSGITSSFSQRITGSVLGHSLSMFGQSISGGIDVDGNGYPDVAVGAFLSDAAVVLRTRPVVMVEVLLFLPVSVNRSVASCVEHGLPAVCMEVNVCFIVQGKAIPGLIELKYNLSADVKHKEPFPSRFYFHANGTSNVTAGRVRAKHGQTTCSKHQAFMRRDVRDIFTPLYFAVQYELGEHSVESRASSSFPPLKAILQQRDGQTNRVTNQTQFARYCAWENCSTNLQVSAHLALPQSYNNMKFFAVGNGKTIMLNATLVNVGDDAFLPKLHVQFPNNLHFIRVLDAEEKHVSCEITDEEKATISLDCSVGNLYIPALSKLNISFLLDVNQNSSAGDLSISINASSENYENEDLLHDNVAYLTLPLRYGVDFNVHGFVSPSSFIFGDPDLMPVDCYSQKFNYTFKVMNLGPSKALDAKVEIDIPQVMLPYPDQLIRVTDLQTTQGHCHVKNSSWPLKDDCDVKKAPFYKDIVFYLSKISKRTLFCVRVDGACMIIQCSFGNMDMGKEVTINVEVELNPAVLQISPGRHAIMQMDSIISVTSPVKDSKTIIMNDDISAVTTQGHCHVKNSSWPLKDDCDVKKAPFYKDIVFYLSKISKRTLFCVRVDGACMIIQCSFGNMDMGKEVTINVEVELNPAVLQISPGRHAIMQMDSIISVTSPVKDSKTIIMNDDISAVVKLEAHNSRKLPLIVERIIIGFSLFLGLIIFGMLVFCLWKAGFFNRKFKEKKDKIKRESWDYVPKSESFS</sequence>
<evidence type="ECO:0000313" key="1">
    <source>
        <dbReference type="EMBL" id="MCJ8732851.1"/>
    </source>
</evidence>